<keyword evidence="2" id="KW-1185">Reference proteome</keyword>
<dbReference type="Proteomes" id="UP001595453">
    <property type="component" value="Unassembled WGS sequence"/>
</dbReference>
<accession>A0ABV7CF44</accession>
<comment type="caution">
    <text evidence="1">The sequence shown here is derived from an EMBL/GenBank/DDBJ whole genome shotgun (WGS) entry which is preliminary data.</text>
</comment>
<evidence type="ECO:0000313" key="1">
    <source>
        <dbReference type="EMBL" id="MFC3031202.1"/>
    </source>
</evidence>
<organism evidence="1 2">
    <name type="scientific">Pseudoalteromonas fenneropenaei</name>
    <dbReference type="NCBI Taxonomy" id="1737459"/>
    <lineage>
        <taxon>Bacteria</taxon>
        <taxon>Pseudomonadati</taxon>
        <taxon>Pseudomonadota</taxon>
        <taxon>Gammaproteobacteria</taxon>
        <taxon>Alteromonadales</taxon>
        <taxon>Pseudoalteromonadaceae</taxon>
        <taxon>Pseudoalteromonas</taxon>
    </lineage>
</organism>
<reference evidence="2" key="1">
    <citation type="journal article" date="2019" name="Int. J. Syst. Evol. Microbiol.">
        <title>The Global Catalogue of Microorganisms (GCM) 10K type strain sequencing project: providing services to taxonomists for standard genome sequencing and annotation.</title>
        <authorList>
            <consortium name="The Broad Institute Genomics Platform"/>
            <consortium name="The Broad Institute Genome Sequencing Center for Infectious Disease"/>
            <person name="Wu L."/>
            <person name="Ma J."/>
        </authorList>
    </citation>
    <scope>NUCLEOTIDE SEQUENCE [LARGE SCALE GENOMIC DNA]</scope>
    <source>
        <strain evidence="2">KCTC 42730</strain>
    </source>
</reference>
<sequence length="67" mass="7386">MMKWIVLIFLCISLCACKGKSTPKKKDDEDVGGAASRAPVVNVVEISGWQQQDGKIVHFQTISHLTQ</sequence>
<dbReference type="PROSITE" id="PS51257">
    <property type="entry name" value="PROKAR_LIPOPROTEIN"/>
    <property type="match status" value="1"/>
</dbReference>
<name>A0ABV7CF44_9GAMM</name>
<protein>
    <submittedName>
        <fullName evidence="1">Uncharacterized protein</fullName>
    </submittedName>
</protein>
<proteinExistence type="predicted"/>
<evidence type="ECO:0000313" key="2">
    <source>
        <dbReference type="Proteomes" id="UP001595453"/>
    </source>
</evidence>
<dbReference type="RefSeq" id="WP_377120205.1">
    <property type="nucleotide sequence ID" value="NZ_JBHRSD010000002.1"/>
</dbReference>
<gene>
    <name evidence="1" type="ORF">ACFOEE_01510</name>
</gene>
<dbReference type="EMBL" id="JBHRSD010000002">
    <property type="protein sequence ID" value="MFC3031202.1"/>
    <property type="molecule type" value="Genomic_DNA"/>
</dbReference>